<protein>
    <recommendedName>
        <fullName evidence="7 8">Triosephosphate isomerase</fullName>
        <shortName evidence="7">TIM</shortName>
        <shortName evidence="7">TPI</shortName>
        <ecNumber evidence="7 8">5.3.1.1</ecNumber>
    </recommendedName>
    <alternativeName>
        <fullName evidence="7">Triose-phosphate isomerase</fullName>
    </alternativeName>
</protein>
<evidence type="ECO:0000256" key="7">
    <source>
        <dbReference type="HAMAP-Rule" id="MF_00147"/>
    </source>
</evidence>
<feature type="binding site" evidence="7">
    <location>
        <begin position="9"/>
        <end position="11"/>
    </location>
    <ligand>
        <name>substrate</name>
    </ligand>
</feature>
<dbReference type="PANTHER" id="PTHR21139">
    <property type="entry name" value="TRIOSEPHOSPHATE ISOMERASE"/>
    <property type="match status" value="1"/>
</dbReference>
<evidence type="ECO:0000256" key="4">
    <source>
        <dbReference type="ARBA" id="ARBA00022490"/>
    </source>
</evidence>
<proteinExistence type="inferred from homology"/>
<dbReference type="OrthoDB" id="9809429at2"/>
<dbReference type="GO" id="GO:0004807">
    <property type="term" value="F:triose-phosphate isomerase activity"/>
    <property type="evidence" value="ECO:0007669"/>
    <property type="project" value="UniProtKB-UniRule"/>
</dbReference>
<comment type="subcellular location">
    <subcellularLocation>
        <location evidence="7 8">Cytoplasm</location>
    </subcellularLocation>
</comment>
<evidence type="ECO:0000313" key="10">
    <source>
        <dbReference type="Proteomes" id="UP000315971"/>
    </source>
</evidence>
<dbReference type="NCBIfam" id="TIGR00419">
    <property type="entry name" value="tim"/>
    <property type="match status" value="1"/>
</dbReference>
<comment type="function">
    <text evidence="7">Involved in the gluconeogenesis. Catalyzes stereospecifically the conversion of dihydroxyacetone phosphate (DHAP) to D-glyceraldehyde-3-phosphate (G3P).</text>
</comment>
<keyword evidence="10" id="KW-1185">Reference proteome</keyword>
<name>A0A521DPZ9_9SPHI</name>
<dbReference type="EMBL" id="FXSZ01000008">
    <property type="protein sequence ID" value="SMO73708.1"/>
    <property type="molecule type" value="Genomic_DNA"/>
</dbReference>
<feature type="binding site" evidence="7">
    <location>
        <position position="219"/>
    </location>
    <ligand>
        <name>substrate</name>
    </ligand>
</feature>
<dbReference type="PROSITE" id="PS51440">
    <property type="entry name" value="TIM_2"/>
    <property type="match status" value="1"/>
</dbReference>
<comment type="pathway">
    <text evidence="1 7 8">Carbohydrate degradation; glycolysis; D-glyceraldehyde 3-phosphate from glycerone phosphate: step 1/1.</text>
</comment>
<gene>
    <name evidence="7" type="primary">tpiA</name>
    <name evidence="9" type="ORF">SAMN06265350_10836</name>
</gene>
<dbReference type="CDD" id="cd00311">
    <property type="entry name" value="TIM"/>
    <property type="match status" value="1"/>
</dbReference>
<dbReference type="AlphaFoldDB" id="A0A521DPZ9"/>
<dbReference type="UniPathway" id="UPA00109">
    <property type="reaction ID" value="UER00189"/>
</dbReference>
<feature type="binding site" evidence="7">
    <location>
        <position position="179"/>
    </location>
    <ligand>
        <name>substrate</name>
    </ligand>
</feature>
<dbReference type="FunFam" id="3.20.20.70:FF:000016">
    <property type="entry name" value="Triosephosphate isomerase"/>
    <property type="match status" value="1"/>
</dbReference>
<keyword evidence="3 7" id="KW-0312">Gluconeogenesis</keyword>
<evidence type="ECO:0000256" key="3">
    <source>
        <dbReference type="ARBA" id="ARBA00022432"/>
    </source>
</evidence>
<reference evidence="9 10" key="1">
    <citation type="submission" date="2017-05" db="EMBL/GenBank/DDBJ databases">
        <authorList>
            <person name="Varghese N."/>
            <person name="Submissions S."/>
        </authorList>
    </citation>
    <scope>NUCLEOTIDE SEQUENCE [LARGE SCALE GENOMIC DNA]</scope>
    <source>
        <strain evidence="9 10">DSM 21342</strain>
    </source>
</reference>
<dbReference type="HAMAP" id="MF_00147_B">
    <property type="entry name" value="TIM_B"/>
    <property type="match status" value="1"/>
</dbReference>
<comment type="catalytic activity">
    <reaction evidence="7 8">
        <text>D-glyceraldehyde 3-phosphate = dihydroxyacetone phosphate</text>
        <dbReference type="Rhea" id="RHEA:18585"/>
        <dbReference type="ChEBI" id="CHEBI:57642"/>
        <dbReference type="ChEBI" id="CHEBI:59776"/>
        <dbReference type="EC" id="5.3.1.1"/>
    </reaction>
</comment>
<comment type="pathway">
    <text evidence="7 8">Carbohydrate biosynthesis; gluconeogenesis.</text>
</comment>
<evidence type="ECO:0000256" key="1">
    <source>
        <dbReference type="ARBA" id="ARBA00004680"/>
    </source>
</evidence>
<dbReference type="InterPro" id="IPR022896">
    <property type="entry name" value="TrioseP_Isoase_bac/euk"/>
</dbReference>
<dbReference type="GO" id="GO:0046166">
    <property type="term" value="P:glyceraldehyde-3-phosphate biosynthetic process"/>
    <property type="evidence" value="ECO:0007669"/>
    <property type="project" value="TreeGrafter"/>
</dbReference>
<evidence type="ECO:0000256" key="2">
    <source>
        <dbReference type="ARBA" id="ARBA00007422"/>
    </source>
</evidence>
<dbReference type="PANTHER" id="PTHR21139:SF42">
    <property type="entry name" value="TRIOSEPHOSPHATE ISOMERASE"/>
    <property type="match status" value="1"/>
</dbReference>
<keyword evidence="6 7" id="KW-0413">Isomerase</keyword>
<accession>A0A521DPZ9</accession>
<dbReference type="InterPro" id="IPR035990">
    <property type="entry name" value="TIM_sf"/>
</dbReference>
<comment type="similarity">
    <text evidence="2 7 8">Belongs to the triosephosphate isomerase family.</text>
</comment>
<dbReference type="EC" id="5.3.1.1" evidence="7 8"/>
<dbReference type="Proteomes" id="UP000315971">
    <property type="component" value="Unassembled WGS sequence"/>
</dbReference>
<dbReference type="SUPFAM" id="SSF51351">
    <property type="entry name" value="Triosephosphate isomerase (TIM)"/>
    <property type="match status" value="1"/>
</dbReference>
<evidence type="ECO:0000256" key="5">
    <source>
        <dbReference type="ARBA" id="ARBA00023152"/>
    </source>
</evidence>
<dbReference type="PROSITE" id="PS00171">
    <property type="entry name" value="TIM_1"/>
    <property type="match status" value="1"/>
</dbReference>
<dbReference type="GO" id="GO:0006094">
    <property type="term" value="P:gluconeogenesis"/>
    <property type="evidence" value="ECO:0007669"/>
    <property type="project" value="UniProtKB-UniRule"/>
</dbReference>
<dbReference type="Pfam" id="PF00121">
    <property type="entry name" value="TIM"/>
    <property type="match status" value="1"/>
</dbReference>
<dbReference type="Gene3D" id="3.20.20.70">
    <property type="entry name" value="Aldolase class I"/>
    <property type="match status" value="1"/>
</dbReference>
<dbReference type="UniPathway" id="UPA00138"/>
<dbReference type="GO" id="GO:0005829">
    <property type="term" value="C:cytosol"/>
    <property type="evidence" value="ECO:0007669"/>
    <property type="project" value="TreeGrafter"/>
</dbReference>
<dbReference type="GO" id="GO:0006096">
    <property type="term" value="P:glycolytic process"/>
    <property type="evidence" value="ECO:0007669"/>
    <property type="project" value="UniProtKB-UniRule"/>
</dbReference>
<comment type="subunit">
    <text evidence="7 8">Homodimer.</text>
</comment>
<sequence>MRQKIVAGNWKMNNDLQESLKLFTEVQNMVADEVNNDATVIIASPFISIYSLDQLKTGSAVDGKIKLAAQNCAWEESGAFTGEISAKMIRSAGADYVILGHSERRQYFKESNQMLAKKVDIALSNELIPIFCIGETLEERETNTHFEVIKNQLKEGLFHLIKTVLKTVVIAYEPVWAIGTGLTATPQQAQEIHSFIRSIIAEGYDEETAEEVSILYGGSCNPKNAHDLFSQPDIDGGLIGGASLKSRDFTDIIKAYNA</sequence>
<dbReference type="InterPro" id="IPR020861">
    <property type="entry name" value="Triosephosphate_isomerase_AS"/>
</dbReference>
<dbReference type="InterPro" id="IPR000652">
    <property type="entry name" value="Triosephosphate_isomerase"/>
</dbReference>
<feature type="binding site" evidence="7">
    <location>
        <begin position="240"/>
        <end position="241"/>
    </location>
    <ligand>
        <name>substrate</name>
    </ligand>
</feature>
<evidence type="ECO:0000256" key="8">
    <source>
        <dbReference type="RuleBase" id="RU363013"/>
    </source>
</evidence>
<keyword evidence="4 7" id="KW-0963">Cytoplasm</keyword>
<evidence type="ECO:0000256" key="6">
    <source>
        <dbReference type="ARBA" id="ARBA00023235"/>
    </source>
</evidence>
<dbReference type="InterPro" id="IPR013785">
    <property type="entry name" value="Aldolase_TIM"/>
</dbReference>
<dbReference type="RefSeq" id="WP_142604336.1">
    <property type="nucleotide sequence ID" value="NZ_FXSZ01000008.1"/>
</dbReference>
<organism evidence="9 10">
    <name type="scientific">Solitalea koreensis</name>
    <dbReference type="NCBI Taxonomy" id="543615"/>
    <lineage>
        <taxon>Bacteria</taxon>
        <taxon>Pseudomonadati</taxon>
        <taxon>Bacteroidota</taxon>
        <taxon>Sphingobacteriia</taxon>
        <taxon>Sphingobacteriales</taxon>
        <taxon>Sphingobacteriaceae</taxon>
        <taxon>Solitalea</taxon>
    </lineage>
</organism>
<keyword evidence="5 7" id="KW-0324">Glycolysis</keyword>
<feature type="active site" description="Proton acceptor" evidence="7">
    <location>
        <position position="173"/>
    </location>
</feature>
<feature type="active site" description="Electrophile" evidence="7">
    <location>
        <position position="101"/>
    </location>
</feature>
<dbReference type="GO" id="GO:0019563">
    <property type="term" value="P:glycerol catabolic process"/>
    <property type="evidence" value="ECO:0007669"/>
    <property type="project" value="TreeGrafter"/>
</dbReference>
<evidence type="ECO:0000313" key="9">
    <source>
        <dbReference type="EMBL" id="SMO73708.1"/>
    </source>
</evidence>